<dbReference type="OrthoDB" id="515887at2759"/>
<dbReference type="Gene3D" id="1.20.1250.20">
    <property type="entry name" value="MFS general substrate transporter like domains"/>
    <property type="match status" value="2"/>
</dbReference>
<dbReference type="PANTHER" id="PTHR16172:SF30">
    <property type="entry name" value="SUGAR BABY, ISOFORM C"/>
    <property type="match status" value="1"/>
</dbReference>
<dbReference type="Pfam" id="PF12832">
    <property type="entry name" value="MFS_1_like"/>
    <property type="match status" value="1"/>
</dbReference>
<evidence type="ECO:0000256" key="6">
    <source>
        <dbReference type="SAM" id="Phobius"/>
    </source>
</evidence>
<feature type="domain" description="Major facilitator superfamily associated" evidence="7">
    <location>
        <begin position="13"/>
        <end position="462"/>
    </location>
</feature>
<organism evidence="8">
    <name type="scientific">Parasteatoda tepidariorum</name>
    <name type="common">Common house spider</name>
    <name type="synonym">Achaearanea tepidariorum</name>
    <dbReference type="NCBI Taxonomy" id="114398"/>
    <lineage>
        <taxon>Eukaryota</taxon>
        <taxon>Metazoa</taxon>
        <taxon>Ecdysozoa</taxon>
        <taxon>Arthropoda</taxon>
        <taxon>Chelicerata</taxon>
        <taxon>Arachnida</taxon>
        <taxon>Araneae</taxon>
        <taxon>Araneomorphae</taxon>
        <taxon>Entelegynae</taxon>
        <taxon>Araneoidea</taxon>
        <taxon>Theridiidae</taxon>
        <taxon>Parasteatoda</taxon>
    </lineage>
</organism>
<evidence type="ECO:0000256" key="2">
    <source>
        <dbReference type="ARBA" id="ARBA00005241"/>
    </source>
</evidence>
<dbReference type="PANTHER" id="PTHR16172">
    <property type="entry name" value="MAJOR FACILITATOR SUPERFAMILY DOMAIN-CONTAINING PROTEIN 6-LIKE"/>
    <property type="match status" value="1"/>
</dbReference>
<reference evidence="8" key="1">
    <citation type="journal article" date="2016" name="Mol. Ecol. Resour.">
        <title>Evaluation of the impact of RNA preservation methods of spiders for de novo transcriptome assembly.</title>
        <authorList>
            <person name="Kono N."/>
            <person name="Nakamura H."/>
            <person name="Ito Y."/>
            <person name="Tomita M."/>
            <person name="Arakawa K."/>
        </authorList>
    </citation>
    <scope>NUCLEOTIDE SEQUENCE</scope>
    <source>
        <tissue evidence="8">Whole body</tissue>
    </source>
</reference>
<evidence type="ECO:0000256" key="5">
    <source>
        <dbReference type="ARBA" id="ARBA00023136"/>
    </source>
</evidence>
<feature type="transmembrane region" description="Helical" evidence="6">
    <location>
        <begin position="262"/>
        <end position="280"/>
    </location>
</feature>
<keyword evidence="4 6" id="KW-1133">Transmembrane helix</keyword>
<dbReference type="InterPro" id="IPR024989">
    <property type="entry name" value="MFS_assoc_dom"/>
</dbReference>
<evidence type="ECO:0000256" key="3">
    <source>
        <dbReference type="ARBA" id="ARBA00022692"/>
    </source>
</evidence>
<feature type="transmembrane region" description="Helical" evidence="6">
    <location>
        <begin position="304"/>
        <end position="325"/>
    </location>
</feature>
<feature type="transmembrane region" description="Helical" evidence="6">
    <location>
        <begin position="454"/>
        <end position="478"/>
    </location>
</feature>
<feature type="transmembrane region" description="Helical" evidence="6">
    <location>
        <begin position="15"/>
        <end position="36"/>
    </location>
</feature>
<dbReference type="GO" id="GO:0016020">
    <property type="term" value="C:membrane"/>
    <property type="evidence" value="ECO:0007669"/>
    <property type="project" value="UniProtKB-SubCell"/>
</dbReference>
<evidence type="ECO:0000256" key="1">
    <source>
        <dbReference type="ARBA" id="ARBA00004141"/>
    </source>
</evidence>
<feature type="transmembrane region" description="Helical" evidence="6">
    <location>
        <begin position="42"/>
        <end position="63"/>
    </location>
</feature>
<feature type="transmembrane region" description="Helical" evidence="6">
    <location>
        <begin position="337"/>
        <end position="361"/>
    </location>
</feature>
<feature type="transmembrane region" description="Helical" evidence="6">
    <location>
        <begin position="75"/>
        <end position="94"/>
    </location>
</feature>
<keyword evidence="3 6" id="KW-0812">Transmembrane</keyword>
<proteinExistence type="evidence at transcript level"/>
<keyword evidence="5 6" id="KW-0472">Membrane</keyword>
<dbReference type="EMBL" id="IAAA01034531">
    <property type="protein sequence ID" value="LAA09677.1"/>
    <property type="molecule type" value="mRNA"/>
</dbReference>
<comment type="subcellular location">
    <subcellularLocation>
        <location evidence="1">Membrane</location>
        <topology evidence="1">Multi-pass membrane protein</topology>
    </subcellularLocation>
</comment>
<evidence type="ECO:0000259" key="7">
    <source>
        <dbReference type="Pfam" id="PF12832"/>
    </source>
</evidence>
<protein>
    <submittedName>
        <fullName evidence="8">Major facilitator superfamily domain-containing protein 6</fullName>
    </submittedName>
</protein>
<dbReference type="InterPro" id="IPR051717">
    <property type="entry name" value="MFS_MFSD6"/>
</dbReference>
<dbReference type="SUPFAM" id="SSF103473">
    <property type="entry name" value="MFS general substrate transporter"/>
    <property type="match status" value="1"/>
</dbReference>
<dbReference type="AlphaFoldDB" id="A0A2L2YNT3"/>
<feature type="transmembrane region" description="Helical" evidence="6">
    <location>
        <begin position="189"/>
        <end position="218"/>
    </location>
</feature>
<evidence type="ECO:0000256" key="4">
    <source>
        <dbReference type="ARBA" id="ARBA00022989"/>
    </source>
</evidence>
<name>A0A2L2YNT3_PARTP</name>
<sequence length="486" mass="53713">MKNCQINQKLLPVKFHYFVINAGMAGVMPFLAVYAMNLEIQAVVVGYVFAILSCVTFFSRPLIGSCVDYFQNLKICVAILLFSAMVTTMGLNAIPQPTNVKSLNSDFLCFENRTYASNLSLCEKSSCTENCYFQCSNNEVVLTKYNEFTNLSNCYLLKDCAISTSNLTAGDCSGVLKSNTSFLENNLQIIMWSIFTALLYISYGSITSLSDAACFSLLESKPFLYGKQRLWGTIGWGTFALLSGLLNQLFSSKNSKYNFSPGFYMLVVLYLIDVIVIKRFDIKEIKVTKNIFHDVSRLIIKPKIFIFIAEVYFVGVFIGLSRSYIFWYLRLLNADQLLLGCISLTQCFLGELPFFFFAGWFISKVGHLNTFTVSFVANAARFILYSFIKNPYLGLPIELLQGPAFGSFYSSMTSYAKSIAPEGTEATVQGIASGAFEGLGVATGSLLGGIGIRYLGASTTFLSAGVLSILCSLVSLIVNNLKTVNQ</sequence>
<dbReference type="InterPro" id="IPR036259">
    <property type="entry name" value="MFS_trans_sf"/>
</dbReference>
<accession>A0A2L2YNT3</accession>
<comment type="similarity">
    <text evidence="2">Belongs to the major facilitator superfamily. MFSD6 family.</text>
</comment>
<feature type="transmembrane region" description="Helical" evidence="6">
    <location>
        <begin position="368"/>
        <end position="388"/>
    </location>
</feature>
<evidence type="ECO:0000313" key="8">
    <source>
        <dbReference type="EMBL" id="LAA09677.1"/>
    </source>
</evidence>
<feature type="transmembrane region" description="Helical" evidence="6">
    <location>
        <begin position="230"/>
        <end position="250"/>
    </location>
</feature>